<dbReference type="PANTHER" id="PTHR39418:SF1">
    <property type="entry name" value="DEHYDROGENASE"/>
    <property type="match status" value="1"/>
</dbReference>
<organism evidence="2 3">
    <name type="scientific">Anaerosacchariphilus polymeriproducens</name>
    <dbReference type="NCBI Taxonomy" id="1812858"/>
    <lineage>
        <taxon>Bacteria</taxon>
        <taxon>Bacillati</taxon>
        <taxon>Bacillota</taxon>
        <taxon>Clostridia</taxon>
        <taxon>Lachnospirales</taxon>
        <taxon>Lachnospiraceae</taxon>
        <taxon>Anaerosacchariphilus</taxon>
    </lineage>
</organism>
<dbReference type="SUPFAM" id="SSF143555">
    <property type="entry name" value="FwdE-like"/>
    <property type="match status" value="1"/>
</dbReference>
<protein>
    <submittedName>
        <fullName evidence="2">Formylmethanofuran dehydrogenase</fullName>
    </submittedName>
</protein>
<dbReference type="PANTHER" id="PTHR39418">
    <property type="entry name" value="DEHYDROGENASE-RELATED"/>
    <property type="match status" value="1"/>
</dbReference>
<sequence length="174" mass="19816">MDKIELWNRCVDFHGHECGGLAIGFKASLYAMELLGLDFSKDEEVVCVTENDACGVDAIQFILGCSVGKGNLIFRLRGKQAFSIYNRRNGKSIRLVLKSLPDIGKEERKQYLLDAENTTLFDVKETTFELPEKAKLFKNVRCECCKELTAESMIRLDNGKQLCLECFGNYTRFY</sequence>
<dbReference type="InterPro" id="IPR053194">
    <property type="entry name" value="tRNA_methyltr_O"/>
</dbReference>
<dbReference type="PIRSF" id="PIRSF006578">
    <property type="entry name" value="FwdE"/>
    <property type="match status" value="1"/>
</dbReference>
<dbReference type="OrthoDB" id="9804309at2"/>
<name>A0A371AYT1_9FIRM</name>
<evidence type="ECO:0000313" key="2">
    <source>
        <dbReference type="EMBL" id="RDU24716.1"/>
    </source>
</evidence>
<dbReference type="RefSeq" id="WP_115480948.1">
    <property type="nucleotide sequence ID" value="NZ_QRCT01000012.1"/>
</dbReference>
<dbReference type="Gene3D" id="3.30.1330.130">
    <property type="match status" value="1"/>
</dbReference>
<evidence type="ECO:0000313" key="3">
    <source>
        <dbReference type="Proteomes" id="UP000255036"/>
    </source>
</evidence>
<dbReference type="InterPro" id="IPR026328">
    <property type="entry name" value="FmdE"/>
</dbReference>
<feature type="domain" description="Formylmethanofuran dehydrogenase subunit E" evidence="1">
    <location>
        <begin position="13"/>
        <end position="106"/>
    </location>
</feature>
<dbReference type="Proteomes" id="UP000255036">
    <property type="component" value="Unassembled WGS sequence"/>
</dbReference>
<proteinExistence type="predicted"/>
<comment type="caution">
    <text evidence="2">The sequence shown here is derived from an EMBL/GenBank/DDBJ whole genome shotgun (WGS) entry which is preliminary data.</text>
</comment>
<dbReference type="EMBL" id="QRCT01000012">
    <property type="protein sequence ID" value="RDU24716.1"/>
    <property type="molecule type" value="Genomic_DNA"/>
</dbReference>
<keyword evidence="3" id="KW-1185">Reference proteome</keyword>
<dbReference type="AlphaFoldDB" id="A0A371AYT1"/>
<dbReference type="GO" id="GO:0008270">
    <property type="term" value="F:zinc ion binding"/>
    <property type="evidence" value="ECO:0007669"/>
    <property type="project" value="UniProtKB-KW"/>
</dbReference>
<accession>A0A371AYT1</accession>
<dbReference type="InterPro" id="IPR003814">
    <property type="entry name" value="FmdEsu_dom"/>
</dbReference>
<gene>
    <name evidence="2" type="ORF">DWV06_04410</name>
</gene>
<reference evidence="2 3" key="1">
    <citation type="submission" date="2018-07" db="EMBL/GenBank/DDBJ databases">
        <title>Anaerosacharophilus polymeroproducens gen. nov. sp. nov., an anaerobic bacterium isolated from salt field.</title>
        <authorList>
            <person name="Kim W."/>
            <person name="Yang S.-H."/>
            <person name="Oh J."/>
            <person name="Lee J.-H."/>
            <person name="Kwon K.K."/>
        </authorList>
    </citation>
    <scope>NUCLEOTIDE SEQUENCE [LARGE SCALE GENOMIC DNA]</scope>
    <source>
        <strain evidence="2 3">MCWD5</strain>
    </source>
</reference>
<dbReference type="Pfam" id="PF02663">
    <property type="entry name" value="FmdE"/>
    <property type="match status" value="1"/>
</dbReference>
<evidence type="ECO:0000259" key="1">
    <source>
        <dbReference type="Pfam" id="PF02663"/>
    </source>
</evidence>